<proteinExistence type="predicted"/>
<dbReference type="AlphaFoldDB" id="A0A917P815"/>
<evidence type="ECO:0000256" key="1">
    <source>
        <dbReference type="SAM" id="Phobius"/>
    </source>
</evidence>
<organism evidence="2 3">
    <name type="scientific">Deinococcus aquiradiocola</name>
    <dbReference type="NCBI Taxonomy" id="393059"/>
    <lineage>
        <taxon>Bacteria</taxon>
        <taxon>Thermotogati</taxon>
        <taxon>Deinococcota</taxon>
        <taxon>Deinococci</taxon>
        <taxon>Deinococcales</taxon>
        <taxon>Deinococcaceae</taxon>
        <taxon>Deinococcus</taxon>
    </lineage>
</organism>
<protein>
    <recommendedName>
        <fullName evidence="4">DUF456 domain-containing protein</fullName>
    </recommendedName>
</protein>
<feature type="transmembrane region" description="Helical" evidence="1">
    <location>
        <begin position="69"/>
        <end position="91"/>
    </location>
</feature>
<reference evidence="2" key="1">
    <citation type="journal article" date="2014" name="Int. J. Syst. Evol. Microbiol.">
        <title>Complete genome sequence of Corynebacterium casei LMG S-19264T (=DSM 44701T), isolated from a smear-ripened cheese.</title>
        <authorList>
            <consortium name="US DOE Joint Genome Institute (JGI-PGF)"/>
            <person name="Walter F."/>
            <person name="Albersmeier A."/>
            <person name="Kalinowski J."/>
            <person name="Ruckert C."/>
        </authorList>
    </citation>
    <scope>NUCLEOTIDE SEQUENCE</scope>
    <source>
        <strain evidence="2">JCM 14371</strain>
    </source>
</reference>
<keyword evidence="1" id="KW-0812">Transmembrane</keyword>
<feature type="transmembrane region" description="Helical" evidence="1">
    <location>
        <begin position="21"/>
        <end position="49"/>
    </location>
</feature>
<dbReference type="PANTHER" id="PTHR39165:SF1">
    <property type="entry name" value="DUF456 DOMAIN-CONTAINING PROTEIN"/>
    <property type="match status" value="1"/>
</dbReference>
<accession>A0A917P815</accession>
<sequence>MTSPEGARVPARMPYADLMSWPFLVFLVCWLVGMVGTFVPVLPATLIIFAGSVVATLMDGFQPWPDLPFLLSFAALTVAISLIDNFASAWGARRYGGSRQAGWGALIGGLVGIFIPFGLILGPLAGALLAELVWVRKPFMEALRAAWGTLIGLLTGIAAKFVLHLLIGLFELWRLWDPAGSILRA</sequence>
<dbReference type="InterPro" id="IPR007403">
    <property type="entry name" value="DUF456"/>
</dbReference>
<keyword evidence="1" id="KW-0472">Membrane</keyword>
<name>A0A917P815_9DEIO</name>
<dbReference type="Proteomes" id="UP000635726">
    <property type="component" value="Unassembled WGS sequence"/>
</dbReference>
<keyword evidence="3" id="KW-1185">Reference proteome</keyword>
<comment type="caution">
    <text evidence="2">The sequence shown here is derived from an EMBL/GenBank/DDBJ whole genome shotgun (WGS) entry which is preliminary data.</text>
</comment>
<feature type="transmembrane region" description="Helical" evidence="1">
    <location>
        <begin position="103"/>
        <end position="125"/>
    </location>
</feature>
<feature type="transmembrane region" description="Helical" evidence="1">
    <location>
        <begin position="145"/>
        <end position="167"/>
    </location>
</feature>
<evidence type="ECO:0000313" key="2">
    <source>
        <dbReference type="EMBL" id="GGJ66201.1"/>
    </source>
</evidence>
<dbReference type="PANTHER" id="PTHR39165">
    <property type="entry name" value="IG HYPOTHETICAL 17883"/>
    <property type="match status" value="1"/>
</dbReference>
<dbReference type="Pfam" id="PF04306">
    <property type="entry name" value="DUF456"/>
    <property type="match status" value="1"/>
</dbReference>
<gene>
    <name evidence="2" type="ORF">GCM10008939_07790</name>
</gene>
<reference evidence="2" key="2">
    <citation type="submission" date="2020-09" db="EMBL/GenBank/DDBJ databases">
        <authorList>
            <person name="Sun Q."/>
            <person name="Ohkuma M."/>
        </authorList>
    </citation>
    <scope>NUCLEOTIDE SEQUENCE</scope>
    <source>
        <strain evidence="2">JCM 14371</strain>
    </source>
</reference>
<evidence type="ECO:0000313" key="3">
    <source>
        <dbReference type="Proteomes" id="UP000635726"/>
    </source>
</evidence>
<evidence type="ECO:0008006" key="4">
    <source>
        <dbReference type="Google" id="ProtNLM"/>
    </source>
</evidence>
<dbReference type="EMBL" id="BMOE01000001">
    <property type="protein sequence ID" value="GGJ66201.1"/>
    <property type="molecule type" value="Genomic_DNA"/>
</dbReference>
<keyword evidence="1" id="KW-1133">Transmembrane helix</keyword>